<dbReference type="Pfam" id="PF07690">
    <property type="entry name" value="MFS_1"/>
    <property type="match status" value="1"/>
</dbReference>
<feature type="compositionally biased region" description="Polar residues" evidence="5">
    <location>
        <begin position="32"/>
        <end position="41"/>
    </location>
</feature>
<accession>A0AAN7TSC7</accession>
<dbReference type="Gene3D" id="1.20.1250.20">
    <property type="entry name" value="MFS general substrate transporter like domains"/>
    <property type="match status" value="1"/>
</dbReference>
<sequence length="619" mass="66647">MPRMERFSYIAPTGRLTNLSVSTLDRLALQRTPSLSASQHQQHPELAKWPYESTEELPPVPRIPDRGSCSTCSYAGHPALRATMQQTAAETPPFCPGTRFYLAFAALAALAMVVAVNGTTVSVAMPVIASAMQGSTTGVMWAGSAFLLASTVFQPVYTAFSEGFGSRQLALVSVGLLAAGTLTAGLARDLTMLVVGRSIQGVGGGGVTALTAILVNDLIPLQQRGQWIGILGAVWAVGSTFGPVLGGALAQPQLWHWMFLATLPLVAASFMSIVVFCQATPLTASLVHGVKQADWVGSFLFVVSITAILVPVTWGGVTYDWRSWRVLTPIGYGCTGFIILFYHERYVAKRPVIRREVFSNRTANIAYITTAVHGMILWSLMYYQPLYTEGVRGFRPVVAGVALLPTTITIAPIAIATGLAIGKVGRWRWSIWSGWAVTVLGTGLLCALDTNTQIVQVVVTDFIVGVGLGSLFPALQFQLQSATDSKHLASAVAMFSFCRGLGQTLGVSISGNVFQNALRSRLAKEPLFADKAQDLARNALAIVQWLDTTPAGAEKTAMQQAYTDSIRVVYIFMAAFAVAATLLSIFIQHYNLDRPLDTEQYVWEVDPDIKQPPKGILKP</sequence>
<evidence type="ECO:0000313" key="9">
    <source>
        <dbReference type="Proteomes" id="UP001310890"/>
    </source>
</evidence>
<feature type="transmembrane region" description="Helical" evidence="6">
    <location>
        <begin position="429"/>
        <end position="448"/>
    </location>
</feature>
<comment type="subcellular location">
    <subcellularLocation>
        <location evidence="1">Membrane</location>
        <topology evidence="1">Multi-pass membrane protein</topology>
    </subcellularLocation>
</comment>
<feature type="transmembrane region" description="Helical" evidence="6">
    <location>
        <begin position="454"/>
        <end position="475"/>
    </location>
</feature>
<evidence type="ECO:0000256" key="3">
    <source>
        <dbReference type="ARBA" id="ARBA00022989"/>
    </source>
</evidence>
<protein>
    <recommendedName>
        <fullName evidence="7">Major facilitator superfamily (MFS) profile domain-containing protein</fullName>
    </recommendedName>
</protein>
<keyword evidence="2 6" id="KW-0812">Transmembrane</keyword>
<feature type="transmembrane region" description="Helical" evidence="6">
    <location>
        <begin position="298"/>
        <end position="317"/>
    </location>
</feature>
<dbReference type="PANTHER" id="PTHR23501">
    <property type="entry name" value="MAJOR FACILITATOR SUPERFAMILY"/>
    <property type="match status" value="1"/>
</dbReference>
<reference evidence="8" key="1">
    <citation type="submission" date="2023-08" db="EMBL/GenBank/DDBJ databases">
        <title>Black Yeasts Isolated from many extreme environments.</title>
        <authorList>
            <person name="Coleine C."/>
            <person name="Stajich J.E."/>
            <person name="Selbmann L."/>
        </authorList>
    </citation>
    <scope>NUCLEOTIDE SEQUENCE</scope>
    <source>
        <strain evidence="8">CCFEE 5401</strain>
    </source>
</reference>
<feature type="transmembrane region" description="Helical" evidence="6">
    <location>
        <begin position="568"/>
        <end position="587"/>
    </location>
</feature>
<evidence type="ECO:0000313" key="8">
    <source>
        <dbReference type="EMBL" id="KAK5113931.1"/>
    </source>
</evidence>
<feature type="transmembrane region" description="Helical" evidence="6">
    <location>
        <begin position="138"/>
        <end position="157"/>
    </location>
</feature>
<feature type="transmembrane region" description="Helical" evidence="6">
    <location>
        <begin position="397"/>
        <end position="422"/>
    </location>
</feature>
<evidence type="ECO:0000256" key="6">
    <source>
        <dbReference type="SAM" id="Phobius"/>
    </source>
</evidence>
<dbReference type="PRINTS" id="PR01036">
    <property type="entry name" value="TCRTETB"/>
</dbReference>
<evidence type="ECO:0000256" key="4">
    <source>
        <dbReference type="ARBA" id="ARBA00023136"/>
    </source>
</evidence>
<name>A0AAN7TSC7_9PEZI</name>
<dbReference type="InterPro" id="IPR036259">
    <property type="entry name" value="MFS_trans_sf"/>
</dbReference>
<evidence type="ECO:0000256" key="2">
    <source>
        <dbReference type="ARBA" id="ARBA00022692"/>
    </source>
</evidence>
<feature type="domain" description="Major facilitator superfamily (MFS) profile" evidence="7">
    <location>
        <begin position="103"/>
        <end position="592"/>
    </location>
</feature>
<feature type="transmembrane region" description="Helical" evidence="6">
    <location>
        <begin position="255"/>
        <end position="277"/>
    </location>
</feature>
<dbReference type="GO" id="GO:0005886">
    <property type="term" value="C:plasma membrane"/>
    <property type="evidence" value="ECO:0007669"/>
    <property type="project" value="TreeGrafter"/>
</dbReference>
<dbReference type="PANTHER" id="PTHR23501:SF59">
    <property type="entry name" value="MAJOR FACILITATOR SUPERFAMILY (MFS) PROFILE DOMAIN-CONTAINING PROTEIN-RELATED"/>
    <property type="match status" value="1"/>
</dbReference>
<evidence type="ECO:0000259" key="7">
    <source>
        <dbReference type="PROSITE" id="PS50850"/>
    </source>
</evidence>
<evidence type="ECO:0000256" key="5">
    <source>
        <dbReference type="SAM" id="MobiDB-lite"/>
    </source>
</evidence>
<evidence type="ECO:0000256" key="1">
    <source>
        <dbReference type="ARBA" id="ARBA00004141"/>
    </source>
</evidence>
<dbReference type="EMBL" id="JAVRRL010000020">
    <property type="protein sequence ID" value="KAK5113931.1"/>
    <property type="molecule type" value="Genomic_DNA"/>
</dbReference>
<keyword evidence="3 6" id="KW-1133">Transmembrane helix</keyword>
<keyword evidence="4 6" id="KW-0472">Membrane</keyword>
<feature type="transmembrane region" description="Helical" evidence="6">
    <location>
        <begin position="199"/>
        <end position="215"/>
    </location>
</feature>
<feature type="transmembrane region" description="Helical" evidence="6">
    <location>
        <begin position="364"/>
        <end position="385"/>
    </location>
</feature>
<dbReference type="SUPFAM" id="SSF103473">
    <property type="entry name" value="MFS general substrate transporter"/>
    <property type="match status" value="1"/>
</dbReference>
<feature type="transmembrane region" description="Helical" evidence="6">
    <location>
        <begin position="323"/>
        <end position="343"/>
    </location>
</feature>
<feature type="region of interest" description="Disordered" evidence="5">
    <location>
        <begin position="32"/>
        <end position="63"/>
    </location>
</feature>
<gene>
    <name evidence="8" type="ORF">LTR62_003054</name>
</gene>
<dbReference type="AlphaFoldDB" id="A0AAN7TSC7"/>
<comment type="caution">
    <text evidence="8">The sequence shown here is derived from an EMBL/GenBank/DDBJ whole genome shotgun (WGS) entry which is preliminary data.</text>
</comment>
<proteinExistence type="predicted"/>
<organism evidence="8 9">
    <name type="scientific">Meristemomyces frigidus</name>
    <dbReference type="NCBI Taxonomy" id="1508187"/>
    <lineage>
        <taxon>Eukaryota</taxon>
        <taxon>Fungi</taxon>
        <taxon>Dikarya</taxon>
        <taxon>Ascomycota</taxon>
        <taxon>Pezizomycotina</taxon>
        <taxon>Dothideomycetes</taxon>
        <taxon>Dothideomycetidae</taxon>
        <taxon>Mycosphaerellales</taxon>
        <taxon>Teratosphaeriaceae</taxon>
        <taxon>Meristemomyces</taxon>
    </lineage>
</organism>
<dbReference type="GO" id="GO:0022857">
    <property type="term" value="F:transmembrane transporter activity"/>
    <property type="evidence" value="ECO:0007669"/>
    <property type="project" value="InterPro"/>
</dbReference>
<dbReference type="InterPro" id="IPR020846">
    <property type="entry name" value="MFS_dom"/>
</dbReference>
<dbReference type="Gene3D" id="1.20.1720.10">
    <property type="entry name" value="Multidrug resistance protein D"/>
    <property type="match status" value="1"/>
</dbReference>
<dbReference type="PROSITE" id="PS50850">
    <property type="entry name" value="MFS"/>
    <property type="match status" value="1"/>
</dbReference>
<dbReference type="Proteomes" id="UP001310890">
    <property type="component" value="Unassembled WGS sequence"/>
</dbReference>
<dbReference type="InterPro" id="IPR011701">
    <property type="entry name" value="MFS"/>
</dbReference>
<feature type="transmembrane region" description="Helical" evidence="6">
    <location>
        <begin position="100"/>
        <end position="118"/>
    </location>
</feature>
<feature type="transmembrane region" description="Helical" evidence="6">
    <location>
        <begin position="227"/>
        <end position="249"/>
    </location>
</feature>
<feature type="transmembrane region" description="Helical" evidence="6">
    <location>
        <begin position="169"/>
        <end position="187"/>
    </location>
</feature>